<evidence type="ECO:0000313" key="4">
    <source>
        <dbReference type="Proteomes" id="UP000469011"/>
    </source>
</evidence>
<dbReference type="InterPro" id="IPR000944">
    <property type="entry name" value="Tscrpt_reg_Rrf2"/>
</dbReference>
<evidence type="ECO:0000256" key="2">
    <source>
        <dbReference type="SAM" id="MobiDB-lite"/>
    </source>
</evidence>
<evidence type="ECO:0000313" key="3">
    <source>
        <dbReference type="EMBL" id="NDW04002.1"/>
    </source>
</evidence>
<dbReference type="InterPro" id="IPR030489">
    <property type="entry name" value="TR_Rrf2-type_CS"/>
</dbReference>
<dbReference type="AlphaFoldDB" id="A0A6N9T093"/>
<dbReference type="RefSeq" id="WP_163461911.1">
    <property type="nucleotide sequence ID" value="NZ_JAAAMG010000003.1"/>
</dbReference>
<proteinExistence type="predicted"/>
<comment type="caution">
    <text evidence="3">The sequence shown here is derived from an EMBL/GenBank/DDBJ whole genome shotgun (WGS) entry which is preliminary data.</text>
</comment>
<dbReference type="PANTHER" id="PTHR33221:SF5">
    <property type="entry name" value="HTH-TYPE TRANSCRIPTIONAL REGULATOR ISCR"/>
    <property type="match status" value="1"/>
</dbReference>
<dbReference type="GO" id="GO:0003700">
    <property type="term" value="F:DNA-binding transcription factor activity"/>
    <property type="evidence" value="ECO:0007669"/>
    <property type="project" value="TreeGrafter"/>
</dbReference>
<accession>A0A6N9T093</accession>
<dbReference type="Gene3D" id="1.10.10.10">
    <property type="entry name" value="Winged helix-like DNA-binding domain superfamily/Winged helix DNA-binding domain"/>
    <property type="match status" value="1"/>
</dbReference>
<dbReference type="InterPro" id="IPR036390">
    <property type="entry name" value="WH_DNA-bd_sf"/>
</dbReference>
<keyword evidence="1" id="KW-0238">DNA-binding</keyword>
<reference evidence="3 4" key="1">
    <citation type="submission" date="2020-01" db="EMBL/GenBank/DDBJ databases">
        <title>Jiella pacifica sp. nov.</title>
        <authorList>
            <person name="Xue Z."/>
            <person name="Zhu S."/>
            <person name="Chen J."/>
            <person name="Yang J."/>
        </authorList>
    </citation>
    <scope>NUCLEOTIDE SEQUENCE [LARGE SCALE GENOMIC DNA]</scope>
    <source>
        <strain evidence="3 4">40Bstr34</strain>
    </source>
</reference>
<dbReference type="GO" id="GO:0005829">
    <property type="term" value="C:cytosol"/>
    <property type="evidence" value="ECO:0007669"/>
    <property type="project" value="TreeGrafter"/>
</dbReference>
<name>A0A6N9T093_9HYPH</name>
<dbReference type="SUPFAM" id="SSF46785">
    <property type="entry name" value="Winged helix' DNA-binding domain"/>
    <property type="match status" value="1"/>
</dbReference>
<gene>
    <name evidence="3" type="ORF">GTK09_06125</name>
</gene>
<dbReference type="PROSITE" id="PS01332">
    <property type="entry name" value="HTH_RRF2_1"/>
    <property type="match status" value="1"/>
</dbReference>
<dbReference type="NCBIfam" id="TIGR00738">
    <property type="entry name" value="rrf2_super"/>
    <property type="match status" value="1"/>
</dbReference>
<dbReference type="PROSITE" id="PS51197">
    <property type="entry name" value="HTH_RRF2_2"/>
    <property type="match status" value="1"/>
</dbReference>
<organism evidence="3 4">
    <name type="scientific">Jiella pacifica</name>
    <dbReference type="NCBI Taxonomy" id="2696469"/>
    <lineage>
        <taxon>Bacteria</taxon>
        <taxon>Pseudomonadati</taxon>
        <taxon>Pseudomonadota</taxon>
        <taxon>Alphaproteobacteria</taxon>
        <taxon>Hyphomicrobiales</taxon>
        <taxon>Aurantimonadaceae</taxon>
        <taxon>Jiella</taxon>
    </lineage>
</organism>
<dbReference type="InterPro" id="IPR036388">
    <property type="entry name" value="WH-like_DNA-bd_sf"/>
</dbReference>
<dbReference type="PANTHER" id="PTHR33221">
    <property type="entry name" value="WINGED HELIX-TURN-HELIX TRANSCRIPTIONAL REGULATOR, RRF2 FAMILY"/>
    <property type="match status" value="1"/>
</dbReference>
<dbReference type="EMBL" id="JAAAMG010000003">
    <property type="protein sequence ID" value="NDW04002.1"/>
    <property type="molecule type" value="Genomic_DNA"/>
</dbReference>
<keyword evidence="4" id="KW-1185">Reference proteome</keyword>
<dbReference type="GO" id="GO:0003677">
    <property type="term" value="F:DNA binding"/>
    <property type="evidence" value="ECO:0007669"/>
    <property type="project" value="UniProtKB-KW"/>
</dbReference>
<sequence>MLSQRARYAIRAMFNVAPRAEPVSAARIAAEEAIPRKFLEAILADLKKAGLVESSRGALGGYRLARPGDEISFADVLRVVDGPLALAPCASRTAYRQCDDCRDVETCETRRTLLAVRDATAAILEGRHFGPSGDERPAACAMPPQDARVDS</sequence>
<feature type="compositionally biased region" description="Basic and acidic residues" evidence="2">
    <location>
        <begin position="127"/>
        <end position="137"/>
    </location>
</feature>
<protein>
    <submittedName>
        <fullName evidence="3">Rrf2 family transcriptional regulator</fullName>
    </submittedName>
</protein>
<dbReference type="Pfam" id="PF02082">
    <property type="entry name" value="Rrf2"/>
    <property type="match status" value="1"/>
</dbReference>
<dbReference type="Proteomes" id="UP000469011">
    <property type="component" value="Unassembled WGS sequence"/>
</dbReference>
<evidence type="ECO:0000256" key="1">
    <source>
        <dbReference type="ARBA" id="ARBA00023125"/>
    </source>
</evidence>
<feature type="region of interest" description="Disordered" evidence="2">
    <location>
        <begin position="127"/>
        <end position="151"/>
    </location>
</feature>